<dbReference type="Proteomes" id="UP000452141">
    <property type="component" value="Unassembled WGS sequence"/>
</dbReference>
<evidence type="ECO:0000256" key="2">
    <source>
        <dbReference type="ARBA" id="ARBA00022722"/>
    </source>
</evidence>
<dbReference type="InterPro" id="IPR025824">
    <property type="entry name" value="OB-fold_nuc-bd_dom"/>
</dbReference>
<dbReference type="Pfam" id="PF02601">
    <property type="entry name" value="Exonuc_VII_L"/>
    <property type="match status" value="1"/>
</dbReference>
<dbReference type="CDD" id="cd04489">
    <property type="entry name" value="ExoVII_LU_OBF"/>
    <property type="match status" value="1"/>
</dbReference>
<evidence type="ECO:0000256" key="4">
    <source>
        <dbReference type="ARBA" id="ARBA00022839"/>
    </source>
</evidence>
<proteinExistence type="inferred from homology"/>
<keyword evidence="1 5" id="KW-0963">Cytoplasm</keyword>
<dbReference type="EC" id="3.1.11.6" evidence="5"/>
<keyword evidence="3 5" id="KW-0378">Hydrolase</keyword>
<dbReference type="NCBIfam" id="TIGR00237">
    <property type="entry name" value="xseA"/>
    <property type="match status" value="1"/>
</dbReference>
<dbReference type="GO" id="GO:0003676">
    <property type="term" value="F:nucleic acid binding"/>
    <property type="evidence" value="ECO:0007669"/>
    <property type="project" value="InterPro"/>
</dbReference>
<comment type="subunit">
    <text evidence="5">Heterooligomer composed of large and small subunits.</text>
</comment>
<evidence type="ECO:0000256" key="6">
    <source>
        <dbReference type="RuleBase" id="RU004355"/>
    </source>
</evidence>
<dbReference type="GO" id="GO:0005737">
    <property type="term" value="C:cytoplasm"/>
    <property type="evidence" value="ECO:0007669"/>
    <property type="project" value="UniProtKB-SubCell"/>
</dbReference>
<comment type="similarity">
    <text evidence="5 6">Belongs to the XseA family.</text>
</comment>
<evidence type="ECO:0000259" key="7">
    <source>
        <dbReference type="Pfam" id="PF02601"/>
    </source>
</evidence>
<reference evidence="9 10" key="1">
    <citation type="submission" date="2019-08" db="EMBL/GenBank/DDBJ databases">
        <title>In-depth cultivation of the pig gut microbiome towards novel bacterial diversity and tailored functional studies.</title>
        <authorList>
            <person name="Wylensek D."/>
            <person name="Hitch T.C.A."/>
            <person name="Clavel T."/>
        </authorList>
    </citation>
    <scope>NUCLEOTIDE SEQUENCE [LARGE SCALE GENOMIC DNA]</scope>
    <source>
        <strain evidence="9 10">WCA-470BD-2E</strain>
    </source>
</reference>
<dbReference type="HAMAP" id="MF_00378">
    <property type="entry name" value="Exonuc_7_L"/>
    <property type="match status" value="1"/>
</dbReference>
<dbReference type="GO" id="GO:0006308">
    <property type="term" value="P:DNA catabolic process"/>
    <property type="evidence" value="ECO:0007669"/>
    <property type="project" value="UniProtKB-UniRule"/>
</dbReference>
<organism evidence="9 10">
    <name type="scientific">Lactobacillus equicursoris</name>
    <dbReference type="NCBI Taxonomy" id="420645"/>
    <lineage>
        <taxon>Bacteria</taxon>
        <taxon>Bacillati</taxon>
        <taxon>Bacillota</taxon>
        <taxon>Bacilli</taxon>
        <taxon>Lactobacillales</taxon>
        <taxon>Lactobacillaceae</taxon>
        <taxon>Lactobacillus</taxon>
    </lineage>
</organism>
<protein>
    <recommendedName>
        <fullName evidence="5">Exodeoxyribonuclease 7 large subunit</fullName>
        <ecNumber evidence="5">3.1.11.6</ecNumber>
    </recommendedName>
    <alternativeName>
        <fullName evidence="5">Exodeoxyribonuclease VII large subunit</fullName>
        <shortName evidence="5">Exonuclease VII large subunit</shortName>
    </alternativeName>
</protein>
<name>A0A844FPS2_9LACO</name>
<dbReference type="GO" id="GO:0009318">
    <property type="term" value="C:exodeoxyribonuclease VII complex"/>
    <property type="evidence" value="ECO:0007669"/>
    <property type="project" value="UniProtKB-UniRule"/>
</dbReference>
<dbReference type="PANTHER" id="PTHR30008">
    <property type="entry name" value="EXODEOXYRIBONUCLEASE 7 LARGE SUBUNIT"/>
    <property type="match status" value="1"/>
</dbReference>
<keyword evidence="2 5" id="KW-0540">Nuclease</keyword>
<gene>
    <name evidence="5" type="primary">xseA</name>
    <name evidence="9" type="ORF">FYJ61_09095</name>
</gene>
<dbReference type="GO" id="GO:0008855">
    <property type="term" value="F:exodeoxyribonuclease VII activity"/>
    <property type="evidence" value="ECO:0007669"/>
    <property type="project" value="UniProtKB-UniRule"/>
</dbReference>
<dbReference type="AlphaFoldDB" id="A0A844FPS2"/>
<dbReference type="PANTHER" id="PTHR30008:SF0">
    <property type="entry name" value="EXODEOXYRIBONUCLEASE 7 LARGE SUBUNIT"/>
    <property type="match status" value="1"/>
</dbReference>
<accession>A0A844FPS2</accession>
<dbReference type="InterPro" id="IPR003753">
    <property type="entry name" value="Exonuc_VII_L"/>
</dbReference>
<dbReference type="InterPro" id="IPR020579">
    <property type="entry name" value="Exonuc_VII_lsu_C"/>
</dbReference>
<evidence type="ECO:0000259" key="8">
    <source>
        <dbReference type="Pfam" id="PF13742"/>
    </source>
</evidence>
<evidence type="ECO:0000313" key="10">
    <source>
        <dbReference type="Proteomes" id="UP000452141"/>
    </source>
</evidence>
<evidence type="ECO:0000256" key="5">
    <source>
        <dbReference type="HAMAP-Rule" id="MF_00378"/>
    </source>
</evidence>
<dbReference type="EMBL" id="VUMW01000038">
    <property type="protein sequence ID" value="MST80590.1"/>
    <property type="molecule type" value="Genomic_DNA"/>
</dbReference>
<sequence>MDSIKETADQKYLTVSELNWYVKQKFDRDPYLRQVFLQGEISNFRYRRNGHQYFSIKDDNAKINVVMFKGDFDKVQFMPEEGMKVYISGRVSSYEPQGSYQFYAKTMEPAGLGALYERLRQLQEKLAKEGLFNQDHKRPLPRFPDKIAVVTSPSGAVIHDIMVTANRRFPHAEIDLYPAQVQGEGAAPSLVAAMQQIAARGSEYDVMIIGRGGGSLEDLWAFNEEAVVRQVYQMPMPVISSVGHETDTTLCDLAADCRAATPTAAAEMATPDRGEIFAWVNQEQARLLNLINGAIRDRKQALSRLENSYIMREPQRLYEQKAMQADQASQALVRQMELLLNNRRQRLELTGQKLYNQSPALKIKQLEQTNNFLAKNLRQQMDRLLEQKKSVFGGLVQQLNDFSPLKTLSRGYSYTTDEEGTVLTSVSQLQTGEKIKLHLADGIASAAIIEVKEKDHGREE</sequence>
<evidence type="ECO:0000313" key="9">
    <source>
        <dbReference type="EMBL" id="MST80590.1"/>
    </source>
</evidence>
<feature type="domain" description="Exonuclease VII large subunit C-terminal" evidence="7">
    <location>
        <begin position="131"/>
        <end position="446"/>
    </location>
</feature>
<feature type="domain" description="OB-fold nucleic acid binding" evidence="8">
    <location>
        <begin position="13"/>
        <end position="108"/>
    </location>
</feature>
<comment type="caution">
    <text evidence="9">The sequence shown here is derived from an EMBL/GenBank/DDBJ whole genome shotgun (WGS) entry which is preliminary data.</text>
</comment>
<dbReference type="RefSeq" id="WP_154487518.1">
    <property type="nucleotide sequence ID" value="NZ_VUMW01000038.1"/>
</dbReference>
<comment type="function">
    <text evidence="5">Bidirectionally degrades single-stranded DNA into large acid-insoluble oligonucleotides, which are then degraded further into small acid-soluble oligonucleotides.</text>
</comment>
<comment type="subcellular location">
    <subcellularLocation>
        <location evidence="5 6">Cytoplasm</location>
    </subcellularLocation>
</comment>
<evidence type="ECO:0000256" key="1">
    <source>
        <dbReference type="ARBA" id="ARBA00022490"/>
    </source>
</evidence>
<evidence type="ECO:0000256" key="3">
    <source>
        <dbReference type="ARBA" id="ARBA00022801"/>
    </source>
</evidence>
<keyword evidence="4 5" id="KW-0269">Exonuclease</keyword>
<comment type="catalytic activity">
    <reaction evidence="5 6">
        <text>Exonucleolytic cleavage in either 5'- to 3'- or 3'- to 5'-direction to yield nucleoside 5'-phosphates.</text>
        <dbReference type="EC" id="3.1.11.6"/>
    </reaction>
</comment>
<dbReference type="Pfam" id="PF13742">
    <property type="entry name" value="tRNA_anti_2"/>
    <property type="match status" value="1"/>
</dbReference>